<sequence>MGFSSPVTPSCSYSFTFNALSCDAVSKTKTRICTSTSFECPPIHKTGFASQRERRESSNLHIFASVASPDFSLNESVGKVQLPKGETWSIHKFGGTCVGSSQRIQNVAEIITKDESERKLVVVSAMSKVTDMMYDLVYKAQTRDDSYMSALEAVFEKHKLTALELLGGDDLATGHAAESFSDFVVGHGELWSAQMLSSLIRKNGLDCNWMDTRDVLVVNPAGSDQVDPDYLESEQRLDKWFSKNPSKTIVATGFIASTPQNIPTTLKRDGSDFSAAIMGALFRARQVTIWTDVNGVYSADPRKVSEAVILKTLSYQEAWEMVTLRTLLISVKVAKACSLTFLNGVYMYVQSYFGANVLHPRTIIPVMRYDIPIVIRNIFNLSAPGTKICRPSVIESEDGQILESHVKGFATIDNLALVNVEGTGMAGVPGTASAIFGAVKDVGANVIMISQASSEHSVCFAVPEKEVNAVAKALKSRFRQALDAGRLSQVAVIPNCSILAAVGQKMASTPGVSATLFNALAKASINVRAIAQGCSEYNITVVVKREDCIRALKAVHSRFYLSRTTIAMGIIGPGLIGATLLDQLRDQIATLKEKFNIDLRVLGITGSRTMLLSDTSIDLSRWREVQEKKGENADLEKFVQHVHGNHFIPNTVVVDCTADSNVASHYYDWLRKGIHVITPNKKANSGPLDRYLKLRALQRQSYTHYFYEATVGAGLPIISTLQGLLETGDKILQIEGIFSGTLSYIFNNFTDTRAFSEVVTEAKKAGYTEPDPRDDLSGKDVARKPRRKT</sequence>
<dbReference type="InterPro" id="IPR036393">
    <property type="entry name" value="AceGlu_kinase-like_sf"/>
</dbReference>
<dbReference type="Gene3D" id="3.40.1160.10">
    <property type="entry name" value="Acetylglutamate kinase-like"/>
    <property type="match status" value="1"/>
</dbReference>
<keyword evidence="12" id="KW-0067">ATP-binding</keyword>
<dbReference type="Pfam" id="PF00696">
    <property type="entry name" value="AA_kinase"/>
    <property type="match status" value="1"/>
</dbReference>
<dbReference type="AlphaFoldDB" id="A0AA88VS44"/>
<evidence type="ECO:0000259" key="19">
    <source>
        <dbReference type="PROSITE" id="PS51671"/>
    </source>
</evidence>
<dbReference type="CDD" id="cd04922">
    <property type="entry name" value="ACT_AKi-HSDH-ThrA_2"/>
    <property type="match status" value="1"/>
</dbReference>
<dbReference type="InterPro" id="IPR049638">
    <property type="entry name" value="AK-HD"/>
</dbReference>
<dbReference type="SUPFAM" id="SSF53633">
    <property type="entry name" value="Carbamate kinase-like"/>
    <property type="match status" value="1"/>
</dbReference>
<keyword evidence="16" id="KW-0486">Methionine biosynthesis</keyword>
<dbReference type="InterPro" id="IPR011147">
    <property type="entry name" value="Bifunc_Aspkin/hSer_DH"/>
</dbReference>
<organism evidence="20 21">
    <name type="scientific">Escallonia herrerae</name>
    <dbReference type="NCBI Taxonomy" id="1293975"/>
    <lineage>
        <taxon>Eukaryota</taxon>
        <taxon>Viridiplantae</taxon>
        <taxon>Streptophyta</taxon>
        <taxon>Embryophyta</taxon>
        <taxon>Tracheophyta</taxon>
        <taxon>Spermatophyta</taxon>
        <taxon>Magnoliopsida</taxon>
        <taxon>eudicotyledons</taxon>
        <taxon>Gunneridae</taxon>
        <taxon>Pentapetalae</taxon>
        <taxon>asterids</taxon>
        <taxon>campanulids</taxon>
        <taxon>Escalloniales</taxon>
        <taxon>Escalloniaceae</taxon>
        <taxon>Escallonia</taxon>
    </lineage>
</organism>
<comment type="pathway">
    <text evidence="6">Amino-acid biosynthesis; L-threonine biosynthesis; L-threonine from L-aspartate: step 1/5.</text>
</comment>
<keyword evidence="7" id="KW-0028">Amino-acid biosynthesis</keyword>
<comment type="pathway">
    <text evidence="3">Amino-acid biosynthesis; L-methionine biosynthesis via de novo pathway; L-homoserine from L-aspartate: step 1/3.</text>
</comment>
<comment type="pathway">
    <text evidence="5">Amino-acid biosynthesis; L-methionine biosynthesis via de novo pathway; L-homoserine from L-aspartate: step 3/3.</text>
</comment>
<keyword evidence="11" id="KW-0418">Kinase</keyword>
<dbReference type="SUPFAM" id="SSF51735">
    <property type="entry name" value="NAD(P)-binding Rossmann-fold domains"/>
    <property type="match status" value="1"/>
</dbReference>
<evidence type="ECO:0000313" key="21">
    <source>
        <dbReference type="Proteomes" id="UP001188597"/>
    </source>
</evidence>
<evidence type="ECO:0000256" key="2">
    <source>
        <dbReference type="ARBA" id="ARBA00004766"/>
    </source>
</evidence>
<dbReference type="GO" id="GO:0009090">
    <property type="term" value="P:homoserine biosynthetic process"/>
    <property type="evidence" value="ECO:0007669"/>
    <property type="project" value="TreeGrafter"/>
</dbReference>
<evidence type="ECO:0000256" key="3">
    <source>
        <dbReference type="ARBA" id="ARBA00004986"/>
    </source>
</evidence>
<dbReference type="CDD" id="cd04921">
    <property type="entry name" value="ACT_AKi-HSDH-ThrA-like_1"/>
    <property type="match status" value="1"/>
</dbReference>
<dbReference type="GO" id="GO:0009086">
    <property type="term" value="P:methionine biosynthetic process"/>
    <property type="evidence" value="ECO:0007669"/>
    <property type="project" value="UniProtKB-KW"/>
</dbReference>
<accession>A0AA88VS44</accession>
<evidence type="ECO:0000256" key="16">
    <source>
        <dbReference type="ARBA" id="ARBA00023167"/>
    </source>
</evidence>
<dbReference type="PROSITE" id="PS01042">
    <property type="entry name" value="HOMOSER_DHGENASE"/>
    <property type="match status" value="1"/>
</dbReference>
<dbReference type="GO" id="GO:0005524">
    <property type="term" value="F:ATP binding"/>
    <property type="evidence" value="ECO:0007669"/>
    <property type="project" value="UniProtKB-KW"/>
</dbReference>
<evidence type="ECO:0000256" key="13">
    <source>
        <dbReference type="ARBA" id="ARBA00022857"/>
    </source>
</evidence>
<evidence type="ECO:0000256" key="6">
    <source>
        <dbReference type="ARBA" id="ARBA00005139"/>
    </source>
</evidence>
<keyword evidence="13" id="KW-0521">NADP</keyword>
<keyword evidence="10" id="KW-0547">Nucleotide-binding</keyword>
<protein>
    <recommendedName>
        <fullName evidence="19">ACT domain-containing protein</fullName>
    </recommendedName>
</protein>
<dbReference type="GO" id="GO:0004412">
    <property type="term" value="F:homoserine dehydrogenase activity"/>
    <property type="evidence" value="ECO:0007669"/>
    <property type="project" value="UniProtKB-EC"/>
</dbReference>
<name>A0AA88VS44_9ASTE</name>
<evidence type="ECO:0000313" key="20">
    <source>
        <dbReference type="EMBL" id="KAK3013088.1"/>
    </source>
</evidence>
<dbReference type="PIRSF" id="PIRSF000727">
    <property type="entry name" value="ThrA"/>
    <property type="match status" value="1"/>
</dbReference>
<dbReference type="InterPro" id="IPR001342">
    <property type="entry name" value="HDH_cat"/>
</dbReference>
<dbReference type="InterPro" id="IPR019811">
    <property type="entry name" value="HDH_CS"/>
</dbReference>
<dbReference type="GO" id="GO:0009085">
    <property type="term" value="P:lysine biosynthetic process"/>
    <property type="evidence" value="ECO:0007669"/>
    <property type="project" value="UniProtKB-KW"/>
</dbReference>
<gene>
    <name evidence="20" type="ORF">RJ639_008979</name>
</gene>
<dbReference type="FunFam" id="3.30.2130.10:FF:000001">
    <property type="entry name" value="Bifunctional aspartokinase/homoserine dehydrogenase"/>
    <property type="match status" value="1"/>
</dbReference>
<comment type="cofactor">
    <cofactor evidence="1">
        <name>a metal cation</name>
        <dbReference type="ChEBI" id="CHEBI:25213"/>
    </cofactor>
</comment>
<feature type="domain" description="ACT" evidence="19">
    <location>
        <begin position="501"/>
        <end position="578"/>
    </location>
</feature>
<dbReference type="SUPFAM" id="SSF55021">
    <property type="entry name" value="ACT-like"/>
    <property type="match status" value="2"/>
</dbReference>
<dbReference type="PANTHER" id="PTHR43070:SF5">
    <property type="entry name" value="HOMOSERINE DEHYDROGENASE"/>
    <property type="match status" value="1"/>
</dbReference>
<reference evidence="20" key="1">
    <citation type="submission" date="2022-12" db="EMBL/GenBank/DDBJ databases">
        <title>Draft genome assemblies for two species of Escallonia (Escalloniales).</title>
        <authorList>
            <person name="Chanderbali A."/>
            <person name="Dervinis C."/>
            <person name="Anghel I."/>
            <person name="Soltis D."/>
            <person name="Soltis P."/>
            <person name="Zapata F."/>
        </authorList>
    </citation>
    <scope>NUCLEOTIDE SEQUENCE</scope>
    <source>
        <strain evidence="20">UCBG64.0493</strain>
        <tissue evidence="20">Leaf</tissue>
    </source>
</reference>
<evidence type="ECO:0000256" key="8">
    <source>
        <dbReference type="ARBA" id="ARBA00022679"/>
    </source>
</evidence>
<dbReference type="InterPro" id="IPR001048">
    <property type="entry name" value="Asp/Glu/Uridylate_kinase"/>
</dbReference>
<keyword evidence="15" id="KW-0457">Lysine biosynthesis</keyword>
<dbReference type="Pfam" id="PF00742">
    <property type="entry name" value="Homoserine_dh"/>
    <property type="match status" value="1"/>
</dbReference>
<dbReference type="InterPro" id="IPR036291">
    <property type="entry name" value="NAD(P)-bd_dom_sf"/>
</dbReference>
<dbReference type="FunFam" id="3.40.50.720:FF:000083">
    <property type="entry name" value="Bifunctional aspartokinase/homoserine dehydrogenase"/>
    <property type="match status" value="1"/>
</dbReference>
<comment type="caution">
    <text evidence="20">The sequence shown here is derived from an EMBL/GenBank/DDBJ whole genome shotgun (WGS) entry which is preliminary data.</text>
</comment>
<comment type="pathway">
    <text evidence="2">Amino-acid biosynthesis; L-lysine biosynthesis via DAP pathway; (S)-tetrahydrodipicolinate from L-aspartate: step 1/4.</text>
</comment>
<evidence type="ECO:0000256" key="5">
    <source>
        <dbReference type="ARBA" id="ARBA00005062"/>
    </source>
</evidence>
<dbReference type="InterPro" id="IPR045865">
    <property type="entry name" value="ACT-like_dom_sf"/>
</dbReference>
<dbReference type="EMBL" id="JAVXUP010001324">
    <property type="protein sequence ID" value="KAK3013088.1"/>
    <property type="molecule type" value="Genomic_DNA"/>
</dbReference>
<dbReference type="PROSITE" id="PS00324">
    <property type="entry name" value="ASPARTOKINASE"/>
    <property type="match status" value="1"/>
</dbReference>
<dbReference type="InterPro" id="IPR041743">
    <property type="entry name" value="AK-HSDH_N"/>
</dbReference>
<dbReference type="GO" id="GO:0050661">
    <property type="term" value="F:NADP binding"/>
    <property type="evidence" value="ECO:0007669"/>
    <property type="project" value="InterPro"/>
</dbReference>
<dbReference type="PANTHER" id="PTHR43070">
    <property type="match status" value="1"/>
</dbReference>
<keyword evidence="21" id="KW-1185">Reference proteome</keyword>
<dbReference type="Gene3D" id="3.30.360.10">
    <property type="entry name" value="Dihydrodipicolinate Reductase, domain 2"/>
    <property type="match status" value="1"/>
</dbReference>
<dbReference type="Proteomes" id="UP001188597">
    <property type="component" value="Unassembled WGS sequence"/>
</dbReference>
<dbReference type="PROSITE" id="PS51671">
    <property type="entry name" value="ACT"/>
    <property type="match status" value="2"/>
</dbReference>
<dbReference type="InterPro" id="IPR002912">
    <property type="entry name" value="ACT_dom"/>
</dbReference>
<evidence type="ECO:0000256" key="14">
    <source>
        <dbReference type="ARBA" id="ARBA00023002"/>
    </source>
</evidence>
<dbReference type="SUPFAM" id="SSF55347">
    <property type="entry name" value="Glyceraldehyde-3-phosphate dehydrogenase-like, C-terminal domain"/>
    <property type="match status" value="1"/>
</dbReference>
<dbReference type="InterPro" id="IPR018042">
    <property type="entry name" value="Aspartate_kinase_CS"/>
</dbReference>
<evidence type="ECO:0000256" key="7">
    <source>
        <dbReference type="ARBA" id="ARBA00022605"/>
    </source>
</evidence>
<dbReference type="GO" id="GO:0009088">
    <property type="term" value="P:threonine biosynthetic process"/>
    <property type="evidence" value="ECO:0007669"/>
    <property type="project" value="UniProtKB-KW"/>
</dbReference>
<evidence type="ECO:0000256" key="10">
    <source>
        <dbReference type="ARBA" id="ARBA00022741"/>
    </source>
</evidence>
<feature type="domain" description="ACT" evidence="19">
    <location>
        <begin position="420"/>
        <end position="489"/>
    </location>
</feature>
<keyword evidence="9" id="KW-0791">Threonine biosynthesis</keyword>
<dbReference type="Pfam" id="PF22468">
    <property type="entry name" value="ACT_9"/>
    <property type="match status" value="2"/>
</dbReference>
<proteinExistence type="predicted"/>
<evidence type="ECO:0000256" key="9">
    <source>
        <dbReference type="ARBA" id="ARBA00022697"/>
    </source>
</evidence>
<comment type="catalytic activity">
    <reaction evidence="17">
        <text>L-homoserine + NADP(+) = L-aspartate 4-semialdehyde + NADPH + H(+)</text>
        <dbReference type="Rhea" id="RHEA:15761"/>
        <dbReference type="ChEBI" id="CHEBI:15378"/>
        <dbReference type="ChEBI" id="CHEBI:57476"/>
        <dbReference type="ChEBI" id="CHEBI:57783"/>
        <dbReference type="ChEBI" id="CHEBI:58349"/>
        <dbReference type="ChEBI" id="CHEBI:537519"/>
        <dbReference type="EC" id="1.1.1.3"/>
    </reaction>
    <physiologicalReaction direction="right-to-left" evidence="17">
        <dbReference type="Rhea" id="RHEA:15763"/>
    </physiologicalReaction>
</comment>
<evidence type="ECO:0000256" key="4">
    <source>
        <dbReference type="ARBA" id="ARBA00005056"/>
    </source>
</evidence>
<evidence type="ECO:0000256" key="1">
    <source>
        <dbReference type="ARBA" id="ARBA00001920"/>
    </source>
</evidence>
<evidence type="ECO:0000256" key="18">
    <source>
        <dbReference type="SAM" id="MobiDB-lite"/>
    </source>
</evidence>
<dbReference type="Gene3D" id="3.40.50.720">
    <property type="entry name" value="NAD(P)-binding Rossmann-like Domain"/>
    <property type="match status" value="1"/>
</dbReference>
<comment type="pathway">
    <text evidence="4">Amino-acid biosynthesis; L-threonine biosynthesis; L-threonine from L-aspartate: step 3/5.</text>
</comment>
<dbReference type="Gene3D" id="3.30.2130.10">
    <property type="entry name" value="VC0802-like"/>
    <property type="match status" value="1"/>
</dbReference>
<evidence type="ECO:0000256" key="11">
    <source>
        <dbReference type="ARBA" id="ARBA00022777"/>
    </source>
</evidence>
<evidence type="ECO:0000256" key="12">
    <source>
        <dbReference type="ARBA" id="ARBA00022840"/>
    </source>
</evidence>
<keyword evidence="8" id="KW-0808">Transferase</keyword>
<feature type="compositionally biased region" description="Basic and acidic residues" evidence="18">
    <location>
        <begin position="763"/>
        <end position="783"/>
    </location>
</feature>
<evidence type="ECO:0000256" key="15">
    <source>
        <dbReference type="ARBA" id="ARBA00023154"/>
    </source>
</evidence>
<evidence type="ECO:0000256" key="17">
    <source>
        <dbReference type="ARBA" id="ARBA00048841"/>
    </source>
</evidence>
<dbReference type="Pfam" id="PF03447">
    <property type="entry name" value="NAD_binding_3"/>
    <property type="match status" value="1"/>
</dbReference>
<dbReference type="CDD" id="cd04257">
    <property type="entry name" value="AAK_AK-HSDH"/>
    <property type="match status" value="1"/>
</dbReference>
<keyword evidence="14" id="KW-0560">Oxidoreductase</keyword>
<dbReference type="InterPro" id="IPR054352">
    <property type="entry name" value="ACT_Aspartokinase"/>
</dbReference>
<feature type="region of interest" description="Disordered" evidence="18">
    <location>
        <begin position="763"/>
        <end position="789"/>
    </location>
</feature>
<dbReference type="InterPro" id="IPR005106">
    <property type="entry name" value="Asp/hSer_DH_NAD-bd"/>
</dbReference>
<dbReference type="GO" id="GO:0004072">
    <property type="term" value="F:aspartate kinase activity"/>
    <property type="evidence" value="ECO:0007669"/>
    <property type="project" value="InterPro"/>
</dbReference>